<keyword evidence="2" id="KW-0067">ATP-binding</keyword>
<feature type="compositionally biased region" description="Low complexity" evidence="3">
    <location>
        <begin position="935"/>
        <end position="945"/>
    </location>
</feature>
<feature type="compositionally biased region" description="Gly residues" evidence="3">
    <location>
        <begin position="924"/>
        <end position="934"/>
    </location>
</feature>
<evidence type="ECO:0000313" key="6">
    <source>
        <dbReference type="Proteomes" id="UP001596096"/>
    </source>
</evidence>
<reference evidence="6" key="1">
    <citation type="journal article" date="2019" name="Int. J. Syst. Evol. Microbiol.">
        <title>The Global Catalogue of Microorganisms (GCM) 10K type strain sequencing project: providing services to taxonomists for standard genome sequencing and annotation.</title>
        <authorList>
            <consortium name="The Broad Institute Genomics Platform"/>
            <consortium name="The Broad Institute Genome Sequencing Center for Infectious Disease"/>
            <person name="Wu L."/>
            <person name="Ma J."/>
        </authorList>
    </citation>
    <scope>NUCLEOTIDE SEQUENCE [LARGE SCALE GENOMIC DNA]</scope>
    <source>
        <strain evidence="6">CGMCC 4.7106</strain>
    </source>
</reference>
<sequence length="1146" mass="121656">MNGTARDLIGRDHPAGLLRAEIGRVIDSHGGLVLVTGEAGIGKTTLVSSAAAQARGRGALVAAGSCWEAGSAPGYWPWVQALRALRRAAGPERWAEARQSAGDVLAVLLGEAAAGETAPDGFQVYDAVTDALVVLAQRQPVVVVLDDLHFADPASLRLLAFAAQQTWFERLLLIGTYRDTEVETADHPLRELLSPLALKATTITLTGLDAAGVAALMTRTVGADPPPDLVSEVHVRTGGNPFFVEQTARLWHSGGSAGAVPPGVRDALLRRLSLLPEPVSRLLPIAAVLGRRFPRQLLAAAARQPTAHVDRLLELAVVAKLVTAEGGGVFAFAHDLVRETLYDSLDDPGALHGAVVDAVDRDPGLAARMLPGHLARHAHLAGDRVDPERVVELQLAAARDAGRRIAAEEHLGHLRRAHQLSRATSPRTRAKAALSLGFELSHVGERETARRLFGEAWAIARELDDRELLTRVALTWLRKFGLSDALPHLREAHAALVGGAAPDDRLALDLVFHLAARARAGGDDALVFSLWAHHDILKGPDTAGERMRLVEELIGLARRTGDPELEHFASALRWVAMIEQGDPGYLDRFHDYQALGRRSELPSVDLNTAVDASIVAALGGRLAEAEKLLAEVRDSDARKHPHYIDMLLHHQWSILSLQGRFGEQEEVVRLLRGSGHLCPGLLEGLTALHTGDLDTALRRLAEGEPRNRIAQPLWLRFLAETAAAAHDPDLCARARAALEPHRGRWAVSLMGWDVSGPFDLWLALIDAADERWDEAIAGFTAAHRSADRMRARPWSVLARVHLADALLSRAAPGDLPAARALLEHAGQEATTLGMRHLTARVHDLLPDTTPASPAPPGTDESDGAGRSGGAGVVRGAGRSGDTGEVMGAGQSGDAGEDTGAGLSGSVGSVLGGHSSRSARSRAGPSGGSGVGPSVGGRPVTGVGPGDAAVGFDGAYGAAGAGPGGGGPRFSREGAVWSLVFAGRAVHVPDAKGLRDLHTLLGSPGTDMPAVRLLDPEGGELVVAARRMGGDDVLDEEAKARYRHHLTLLDEEIDRATELGDDRRAAELDGERAALLEELRRAAGLGGRSRRLGDEAERARKTVTARIRDVLRKLDRAHPELAAHLRATVSTGSTCRYQPDTPITWRL</sequence>
<name>A0ABW1BKP9_9ACTN</name>
<dbReference type="Pfam" id="PF13191">
    <property type="entry name" value="AAA_16"/>
    <property type="match status" value="1"/>
</dbReference>
<dbReference type="Proteomes" id="UP001596096">
    <property type="component" value="Unassembled WGS sequence"/>
</dbReference>
<dbReference type="SMART" id="SM00382">
    <property type="entry name" value="AAA"/>
    <property type="match status" value="1"/>
</dbReference>
<evidence type="ECO:0000256" key="2">
    <source>
        <dbReference type="ARBA" id="ARBA00022840"/>
    </source>
</evidence>
<proteinExistence type="predicted"/>
<accession>A0ABW1BKP9</accession>
<comment type="caution">
    <text evidence="5">The sequence shown here is derived from an EMBL/GenBank/DDBJ whole genome shotgun (WGS) entry which is preliminary data.</text>
</comment>
<dbReference type="RefSeq" id="WP_219542893.1">
    <property type="nucleotide sequence ID" value="NZ_JAHKRN010000001.1"/>
</dbReference>
<feature type="compositionally biased region" description="Gly residues" evidence="3">
    <location>
        <begin position="865"/>
        <end position="880"/>
    </location>
</feature>
<protein>
    <submittedName>
        <fullName evidence="5">AAA family ATPase</fullName>
    </submittedName>
</protein>
<feature type="compositionally biased region" description="Low complexity" evidence="3">
    <location>
        <begin position="899"/>
        <end position="923"/>
    </location>
</feature>
<dbReference type="EMBL" id="JBHSNW010000001">
    <property type="protein sequence ID" value="MFC5813804.1"/>
    <property type="molecule type" value="Genomic_DNA"/>
</dbReference>
<keyword evidence="6" id="KW-1185">Reference proteome</keyword>
<feature type="domain" description="AAA+ ATPase" evidence="4">
    <location>
        <begin position="29"/>
        <end position="204"/>
    </location>
</feature>
<keyword evidence="1" id="KW-0547">Nucleotide-binding</keyword>
<dbReference type="InterPro" id="IPR003593">
    <property type="entry name" value="AAA+_ATPase"/>
</dbReference>
<dbReference type="PANTHER" id="PTHR16305:SF35">
    <property type="entry name" value="TRANSCRIPTIONAL ACTIVATOR DOMAIN"/>
    <property type="match status" value="1"/>
</dbReference>
<evidence type="ECO:0000313" key="5">
    <source>
        <dbReference type="EMBL" id="MFC5813804.1"/>
    </source>
</evidence>
<dbReference type="InterPro" id="IPR041664">
    <property type="entry name" value="AAA_16"/>
</dbReference>
<gene>
    <name evidence="5" type="ORF">ACFPUY_01845</name>
</gene>
<dbReference type="PANTHER" id="PTHR16305">
    <property type="entry name" value="TESTICULAR SOLUBLE ADENYLYL CYCLASE"/>
    <property type="match status" value="1"/>
</dbReference>
<evidence type="ECO:0000259" key="4">
    <source>
        <dbReference type="SMART" id="SM00382"/>
    </source>
</evidence>
<evidence type="ECO:0000256" key="1">
    <source>
        <dbReference type="ARBA" id="ARBA00022741"/>
    </source>
</evidence>
<evidence type="ECO:0000256" key="3">
    <source>
        <dbReference type="SAM" id="MobiDB-lite"/>
    </source>
</evidence>
<feature type="region of interest" description="Disordered" evidence="3">
    <location>
        <begin position="845"/>
        <end position="945"/>
    </location>
</feature>
<organism evidence="5 6">
    <name type="scientific">Nonomuraea harbinensis</name>
    <dbReference type="NCBI Taxonomy" id="1286938"/>
    <lineage>
        <taxon>Bacteria</taxon>
        <taxon>Bacillati</taxon>
        <taxon>Actinomycetota</taxon>
        <taxon>Actinomycetes</taxon>
        <taxon>Streptosporangiales</taxon>
        <taxon>Streptosporangiaceae</taxon>
        <taxon>Nonomuraea</taxon>
    </lineage>
</organism>